<protein>
    <recommendedName>
        <fullName evidence="3">Retrovirus-related Pol polyprotein from transposon TNT 1-94</fullName>
    </recommendedName>
</protein>
<reference evidence="1 2" key="1">
    <citation type="journal article" date="2018" name="Front. Plant Sci.">
        <title>Red Clover (Trifolium pratense) and Zigzag Clover (T. medium) - A Picture of Genomic Similarities and Differences.</title>
        <authorList>
            <person name="Dluhosova J."/>
            <person name="Istvanek J."/>
            <person name="Nedelnik J."/>
            <person name="Repkova J."/>
        </authorList>
    </citation>
    <scope>NUCLEOTIDE SEQUENCE [LARGE SCALE GENOMIC DNA]</scope>
    <source>
        <strain evidence="2">cv. 10/8</strain>
        <tissue evidence="1">Leaf</tissue>
    </source>
</reference>
<evidence type="ECO:0008006" key="3">
    <source>
        <dbReference type="Google" id="ProtNLM"/>
    </source>
</evidence>
<evidence type="ECO:0000313" key="2">
    <source>
        <dbReference type="Proteomes" id="UP000265520"/>
    </source>
</evidence>
<feature type="non-terminal residue" evidence="1">
    <location>
        <position position="1"/>
    </location>
</feature>
<keyword evidence="2" id="KW-1185">Reference proteome</keyword>
<dbReference type="AlphaFoldDB" id="A0A392MCW2"/>
<gene>
    <name evidence="1" type="ORF">A2U01_0005832</name>
</gene>
<organism evidence="1 2">
    <name type="scientific">Trifolium medium</name>
    <dbReference type="NCBI Taxonomy" id="97028"/>
    <lineage>
        <taxon>Eukaryota</taxon>
        <taxon>Viridiplantae</taxon>
        <taxon>Streptophyta</taxon>
        <taxon>Embryophyta</taxon>
        <taxon>Tracheophyta</taxon>
        <taxon>Spermatophyta</taxon>
        <taxon>Magnoliopsida</taxon>
        <taxon>eudicotyledons</taxon>
        <taxon>Gunneridae</taxon>
        <taxon>Pentapetalae</taxon>
        <taxon>rosids</taxon>
        <taxon>fabids</taxon>
        <taxon>Fabales</taxon>
        <taxon>Fabaceae</taxon>
        <taxon>Papilionoideae</taxon>
        <taxon>50 kb inversion clade</taxon>
        <taxon>NPAAA clade</taxon>
        <taxon>Hologalegina</taxon>
        <taxon>IRL clade</taxon>
        <taxon>Trifolieae</taxon>
        <taxon>Trifolium</taxon>
    </lineage>
</organism>
<name>A0A392MCW2_9FABA</name>
<proteinExistence type="predicted"/>
<accession>A0A392MCW2</accession>
<dbReference type="EMBL" id="LXQA010007739">
    <property type="protein sequence ID" value="MCH84993.1"/>
    <property type="molecule type" value="Genomic_DNA"/>
</dbReference>
<sequence>LNKSLYGLKQASRQWFLSSKPSYLHRWLLKISKYHSLIIKFSPHSIIVILGLEEATSKSGIILSQQKYAPDLLEDTGLLEIDQTVSSSKSFLPLYPGILRTSNNLTLFFRS</sequence>
<dbReference type="Proteomes" id="UP000265520">
    <property type="component" value="Unassembled WGS sequence"/>
</dbReference>
<comment type="caution">
    <text evidence="1">The sequence shown here is derived from an EMBL/GenBank/DDBJ whole genome shotgun (WGS) entry which is preliminary data.</text>
</comment>
<evidence type="ECO:0000313" key="1">
    <source>
        <dbReference type="EMBL" id="MCH84993.1"/>
    </source>
</evidence>